<proteinExistence type="predicted"/>
<evidence type="ECO:0000313" key="1">
    <source>
        <dbReference type="EMBL" id="MBD8030281.1"/>
    </source>
</evidence>
<accession>A0A8I0HEF4</accession>
<protein>
    <submittedName>
        <fullName evidence="1">Uncharacterized protein</fullName>
    </submittedName>
</protein>
<dbReference type="EMBL" id="JACSPR010000005">
    <property type="protein sequence ID" value="MBD8030281.1"/>
    <property type="molecule type" value="Genomic_DNA"/>
</dbReference>
<evidence type="ECO:0000313" key="2">
    <source>
        <dbReference type="Proteomes" id="UP000650224"/>
    </source>
</evidence>
<keyword evidence="2" id="KW-1185">Reference proteome</keyword>
<sequence length="130" mass="14913">MANHYNRHESGYRDTYEAAVAAHEAHYRDSSEPYGDEVTREEYGTAMKALQKAYFTEANRLLENSHTGVEYAAELLALTYPKMERTGRTSFTLAHSDLLLEGAEDRRGIAEIHAYQLLDQLKFHLVECRD</sequence>
<dbReference type="RefSeq" id="WP_191733511.1">
    <property type="nucleotide sequence ID" value="NZ_JACSPR010000005.1"/>
</dbReference>
<dbReference type="Proteomes" id="UP000650224">
    <property type="component" value="Unassembled WGS sequence"/>
</dbReference>
<name>A0A8I0HEF4_9CORY</name>
<reference evidence="1 2" key="1">
    <citation type="submission" date="2020-08" db="EMBL/GenBank/DDBJ databases">
        <title>A Genomic Blueprint of the Chicken Gut Microbiome.</title>
        <authorList>
            <person name="Gilroy R."/>
            <person name="Ravi A."/>
            <person name="Getino M."/>
            <person name="Pursley I."/>
            <person name="Horton D.L."/>
            <person name="Alikhan N.-F."/>
            <person name="Baker D."/>
            <person name="Gharbi K."/>
            <person name="Hall N."/>
            <person name="Watson M."/>
            <person name="Adriaenssens E.M."/>
            <person name="Foster-Nyarko E."/>
            <person name="Jarju S."/>
            <person name="Secka A."/>
            <person name="Antonio M."/>
            <person name="Oren A."/>
            <person name="Chaudhuri R."/>
            <person name="La Ragione R.M."/>
            <person name="Hildebrand F."/>
            <person name="Pallen M.J."/>
        </authorList>
    </citation>
    <scope>NUCLEOTIDE SEQUENCE [LARGE SCALE GENOMIC DNA]</scope>
    <source>
        <strain evidence="1 2">Sa1YVA5</strain>
    </source>
</reference>
<comment type="caution">
    <text evidence="1">The sequence shown here is derived from an EMBL/GenBank/DDBJ whole genome shotgun (WGS) entry which is preliminary data.</text>
</comment>
<dbReference type="AlphaFoldDB" id="A0A8I0HEF4"/>
<gene>
    <name evidence="1" type="ORF">H9627_08090</name>
</gene>
<organism evidence="1 2">
    <name type="scientific">Corynebacterium gallinarum</name>
    <dbReference type="NCBI Taxonomy" id="2762214"/>
    <lineage>
        <taxon>Bacteria</taxon>
        <taxon>Bacillati</taxon>
        <taxon>Actinomycetota</taxon>
        <taxon>Actinomycetes</taxon>
        <taxon>Mycobacteriales</taxon>
        <taxon>Corynebacteriaceae</taxon>
        <taxon>Corynebacterium</taxon>
    </lineage>
</organism>